<comment type="caution">
    <text evidence="5">The sequence shown here is derived from an EMBL/GenBank/DDBJ whole genome shotgun (WGS) entry which is preliminary data.</text>
</comment>
<keyword evidence="2" id="KW-0804">Transcription</keyword>
<feature type="region of interest" description="Disordered" evidence="4">
    <location>
        <begin position="37"/>
        <end position="208"/>
    </location>
</feature>
<evidence type="ECO:0000256" key="4">
    <source>
        <dbReference type="SAM" id="MobiDB-lite"/>
    </source>
</evidence>
<accession>A0ABV0S9I5</accession>
<gene>
    <name evidence="5" type="ORF">XENOCAPTIV_025975</name>
</gene>
<dbReference type="EMBL" id="JAHRIN010075684">
    <property type="protein sequence ID" value="MEQ2217164.1"/>
    <property type="molecule type" value="Genomic_DNA"/>
</dbReference>
<sequence>MKSGASLRALILTPERIPSFIIPSSCSPFLASPMFRGNSSDRSRLLSEDDDEDQTETSPLGTPTNPGASSRRRLRLRTPRGRRPHHAAADGADADPTTRAALSLPHVPKVTTPYGFRGVLATTPNTSRRESLFHRNRPVKVTVNDAEPDGGPAGTPPAAAGPEGTEDNHKGVKAPRKKAVKKKKRTLNEKEVNEKGQTSETEEETGVEVEIDRELDQALETKSKQHNLTTVNVKNIIHEVITNEHVVAMMKAAINETEAVPPFKWWRRVWLLSLLTSHWMRKTPLTKNTAQMKKRRMRQLKTCGSDLEYVPGERHGEHGFVSQGYSAQSSRGGQLQPLAAFPSRGVTDTAFLEKLHAVEEELAGCMEPYQDESGVMACRTRSKRPLRNVPLGQLEAELRAPDITPDMYDSSSAPEDREWTDWLRGLLSSDVDNEEECDDEDDPEYNFLAEIDEPDQEDYRDDKAVRITSQYRQIPFKQVSCLLDIFTVCDIFPFLL</sequence>
<reference evidence="5 6" key="1">
    <citation type="submission" date="2021-06" db="EMBL/GenBank/DDBJ databases">
        <authorList>
            <person name="Palmer J.M."/>
        </authorList>
    </citation>
    <scope>NUCLEOTIDE SEQUENCE [LARGE SCALE GENOMIC DNA]</scope>
    <source>
        <strain evidence="5 6">XC_2019</strain>
        <tissue evidence="5">Muscle</tissue>
    </source>
</reference>
<dbReference type="PANTHER" id="PTHR16088:SF3">
    <property type="entry name" value="GON-4-LIKE PROTEIN"/>
    <property type="match status" value="1"/>
</dbReference>
<feature type="compositionally biased region" description="Basic residues" evidence="4">
    <location>
        <begin position="171"/>
        <end position="185"/>
    </location>
</feature>
<keyword evidence="1" id="KW-0805">Transcription regulation</keyword>
<feature type="compositionally biased region" description="Polar residues" evidence="4">
    <location>
        <begin position="56"/>
        <end position="68"/>
    </location>
</feature>
<evidence type="ECO:0000313" key="6">
    <source>
        <dbReference type="Proteomes" id="UP001434883"/>
    </source>
</evidence>
<feature type="compositionally biased region" description="Low complexity" evidence="4">
    <location>
        <begin position="89"/>
        <end position="101"/>
    </location>
</feature>
<feature type="compositionally biased region" description="Basic residues" evidence="4">
    <location>
        <begin position="70"/>
        <end position="86"/>
    </location>
</feature>
<name>A0ABV0S9I5_9TELE</name>
<evidence type="ECO:0000256" key="2">
    <source>
        <dbReference type="ARBA" id="ARBA00023163"/>
    </source>
</evidence>
<evidence type="ECO:0008006" key="7">
    <source>
        <dbReference type="Google" id="ProtNLM"/>
    </source>
</evidence>
<protein>
    <recommendedName>
        <fullName evidence="7">GON-4-like protein</fullName>
    </recommendedName>
</protein>
<organism evidence="5 6">
    <name type="scientific">Xenoophorus captivus</name>
    <dbReference type="NCBI Taxonomy" id="1517983"/>
    <lineage>
        <taxon>Eukaryota</taxon>
        <taxon>Metazoa</taxon>
        <taxon>Chordata</taxon>
        <taxon>Craniata</taxon>
        <taxon>Vertebrata</taxon>
        <taxon>Euteleostomi</taxon>
        <taxon>Actinopterygii</taxon>
        <taxon>Neopterygii</taxon>
        <taxon>Teleostei</taxon>
        <taxon>Neoteleostei</taxon>
        <taxon>Acanthomorphata</taxon>
        <taxon>Ovalentaria</taxon>
        <taxon>Atherinomorphae</taxon>
        <taxon>Cyprinodontiformes</taxon>
        <taxon>Goodeidae</taxon>
        <taxon>Xenoophorus</taxon>
    </lineage>
</organism>
<keyword evidence="3" id="KW-0539">Nucleus</keyword>
<dbReference type="InterPro" id="IPR052435">
    <property type="entry name" value="YY1-Transcr_Regul"/>
</dbReference>
<keyword evidence="6" id="KW-1185">Reference proteome</keyword>
<evidence type="ECO:0000256" key="1">
    <source>
        <dbReference type="ARBA" id="ARBA00023015"/>
    </source>
</evidence>
<evidence type="ECO:0000313" key="5">
    <source>
        <dbReference type="EMBL" id="MEQ2217164.1"/>
    </source>
</evidence>
<dbReference type="Proteomes" id="UP001434883">
    <property type="component" value="Unassembled WGS sequence"/>
</dbReference>
<proteinExistence type="predicted"/>
<evidence type="ECO:0000256" key="3">
    <source>
        <dbReference type="ARBA" id="ARBA00023242"/>
    </source>
</evidence>
<dbReference type="PANTHER" id="PTHR16088">
    <property type="entry name" value="YY1 ASSOCIATED PROTEIN-RELATED"/>
    <property type="match status" value="1"/>
</dbReference>